<name>A0A2Z4Y1X9_9GAMM</name>
<evidence type="ECO:0000256" key="1">
    <source>
        <dbReference type="ARBA" id="ARBA00022679"/>
    </source>
</evidence>
<evidence type="ECO:0000256" key="2">
    <source>
        <dbReference type="ARBA" id="ARBA00022695"/>
    </source>
</evidence>
<dbReference type="AlphaFoldDB" id="A0A2Z4Y1X9"/>
<dbReference type="OrthoDB" id="9806837at2"/>
<dbReference type="Proteomes" id="UP000251120">
    <property type="component" value="Chromosome"/>
</dbReference>
<gene>
    <name evidence="3" type="ORF">CDH04_06130</name>
    <name evidence="4" type="ORF">FZC43_06130</name>
</gene>
<dbReference type="KEGG" id="fad:CDH04_06130"/>
<dbReference type="FunFam" id="3.90.550.10:FF:000003">
    <property type="entry name" value="2-C-methyl-D-erythritol 4-phosphate cytidylyltransferase"/>
    <property type="match status" value="1"/>
</dbReference>
<keyword evidence="1 3" id="KW-0808">Transferase</keyword>
<dbReference type="EMBL" id="CP021781">
    <property type="protein sequence ID" value="AXA34742.1"/>
    <property type="molecule type" value="Genomic_DNA"/>
</dbReference>
<keyword evidence="6" id="KW-1185">Reference proteome</keyword>
<evidence type="ECO:0000313" key="6">
    <source>
        <dbReference type="Proteomes" id="UP000681131"/>
    </source>
</evidence>
<dbReference type="InterPro" id="IPR034683">
    <property type="entry name" value="IspD/TarI"/>
</dbReference>
<dbReference type="InterPro" id="IPR050088">
    <property type="entry name" value="IspD/TarI_cytidylyltransf_bact"/>
</dbReference>
<dbReference type="SUPFAM" id="SSF53448">
    <property type="entry name" value="Nucleotide-diphospho-sugar transferases"/>
    <property type="match status" value="1"/>
</dbReference>
<evidence type="ECO:0000313" key="5">
    <source>
        <dbReference type="Proteomes" id="UP000251120"/>
    </source>
</evidence>
<proteinExistence type="predicted"/>
<dbReference type="Proteomes" id="UP000681131">
    <property type="component" value="Chromosome"/>
</dbReference>
<reference evidence="3 5" key="1">
    <citation type="submission" date="2017-06" db="EMBL/GenBank/DDBJ databases">
        <title>Complete genome of Francisella adeliensis.</title>
        <authorList>
            <person name="Vallesi A."/>
            <person name="Sjodin A."/>
        </authorList>
    </citation>
    <scope>NUCLEOTIDE SEQUENCE [LARGE SCALE GENOMIC DNA]</scope>
    <source>
        <strain evidence="3 5">FDC440</strain>
    </source>
</reference>
<evidence type="ECO:0000313" key="4">
    <source>
        <dbReference type="EMBL" id="QIW12971.1"/>
    </source>
</evidence>
<sequence>MSSDIPKQYLKLVNNHTVLDTTLSKFVEEDFFDLIIVSLKENDEYWKLSQYFNHPKVKVCKGGETRFESVFNALHSLAAVHNDAWIFVHDAARPAISFDEIKLLYDQVLLGRDESGILAVKAFETVKKVSQKVIKETLDRSHIWLAQTPQLSRYNTLKRAFKFCVDNNLMEKITDESSALELFGLSPIIVEGSRKNIKITTKEDLEFINFFI</sequence>
<dbReference type="GO" id="GO:0050518">
    <property type="term" value="F:2-C-methyl-D-erythritol 4-phosphate cytidylyltransferase activity"/>
    <property type="evidence" value="ECO:0007669"/>
    <property type="project" value="TreeGrafter"/>
</dbReference>
<dbReference type="EMBL" id="CP043424">
    <property type="protein sequence ID" value="QIW12971.1"/>
    <property type="molecule type" value="Genomic_DNA"/>
</dbReference>
<evidence type="ECO:0000313" key="3">
    <source>
        <dbReference type="EMBL" id="AXA34742.1"/>
    </source>
</evidence>
<dbReference type="PANTHER" id="PTHR32125">
    <property type="entry name" value="2-C-METHYL-D-ERYTHRITOL 4-PHOSPHATE CYTIDYLYLTRANSFERASE, CHLOROPLASTIC"/>
    <property type="match status" value="1"/>
</dbReference>
<protein>
    <submittedName>
        <fullName evidence="3">2-C-methyl-D-erythritol 4-phosphate cytidylyltransferase</fullName>
    </submittedName>
</protein>
<dbReference type="PANTHER" id="PTHR32125:SF4">
    <property type="entry name" value="2-C-METHYL-D-ERYTHRITOL 4-PHOSPHATE CYTIDYLYLTRANSFERASE, CHLOROPLASTIC"/>
    <property type="match status" value="1"/>
</dbReference>
<dbReference type="Pfam" id="PF01128">
    <property type="entry name" value="IspD"/>
    <property type="match status" value="1"/>
</dbReference>
<accession>A0A2Z4Y1X9</accession>
<organism evidence="3 5">
    <name type="scientific">Francisella adeliensis</name>
    <dbReference type="NCBI Taxonomy" id="2007306"/>
    <lineage>
        <taxon>Bacteria</taxon>
        <taxon>Pseudomonadati</taxon>
        <taxon>Pseudomonadota</taxon>
        <taxon>Gammaproteobacteria</taxon>
        <taxon>Thiotrichales</taxon>
        <taxon>Francisellaceae</taxon>
        <taxon>Francisella</taxon>
    </lineage>
</organism>
<dbReference type="Gene3D" id="3.90.550.10">
    <property type="entry name" value="Spore Coat Polysaccharide Biosynthesis Protein SpsA, Chain A"/>
    <property type="match status" value="1"/>
</dbReference>
<keyword evidence="2 3" id="KW-0548">Nucleotidyltransferase</keyword>
<dbReference type="CDD" id="cd02516">
    <property type="entry name" value="CDP-ME_synthetase"/>
    <property type="match status" value="1"/>
</dbReference>
<dbReference type="InterPro" id="IPR029044">
    <property type="entry name" value="Nucleotide-diphossugar_trans"/>
</dbReference>
<reference evidence="4 6" key="2">
    <citation type="submission" date="2019-08" db="EMBL/GenBank/DDBJ databases">
        <title>Complete genome sequences of Francisella adeliensis (FSC1325 and FSC1326).</title>
        <authorList>
            <person name="Ohrman C."/>
            <person name="Uneklint I."/>
            <person name="Vallesi A."/>
            <person name="Karlsson L."/>
            <person name="Sjodin A."/>
        </authorList>
    </citation>
    <scope>NUCLEOTIDE SEQUENCE [LARGE SCALE GENOMIC DNA]</scope>
    <source>
        <strain evidence="4 6">FSC1325</strain>
    </source>
</reference>